<gene>
    <name evidence="1" type="ORF">Y88_0214</name>
</gene>
<dbReference type="OrthoDB" id="7391238at2"/>
<reference evidence="1 2" key="1">
    <citation type="journal article" date="2012" name="J. Bacteriol.">
        <title>Draft Genome Sequence of Novosphingobium nitrogenifigens Y88T.</title>
        <authorList>
            <person name="Strabala T.J."/>
            <person name="Macdonald L."/>
            <person name="Liu V."/>
            <person name="Smit A.M."/>
        </authorList>
    </citation>
    <scope>NUCLEOTIDE SEQUENCE [LARGE SCALE GENOMIC DNA]</scope>
    <source>
        <strain evidence="1 2">DSM 19370</strain>
    </source>
</reference>
<dbReference type="AlphaFoldDB" id="F1ZBE0"/>
<name>F1ZBE0_9SPHN</name>
<organism evidence="1 2">
    <name type="scientific">Novosphingobium nitrogenifigens DSM 19370</name>
    <dbReference type="NCBI Taxonomy" id="983920"/>
    <lineage>
        <taxon>Bacteria</taxon>
        <taxon>Pseudomonadati</taxon>
        <taxon>Pseudomonadota</taxon>
        <taxon>Alphaproteobacteria</taxon>
        <taxon>Sphingomonadales</taxon>
        <taxon>Sphingomonadaceae</taxon>
        <taxon>Novosphingobium</taxon>
    </lineage>
</organism>
<evidence type="ECO:0000313" key="2">
    <source>
        <dbReference type="Proteomes" id="UP000004728"/>
    </source>
</evidence>
<sequence length="155" mass="17757">MLSLWLPRLLLCLAIPFAARKGDEPERLAAIVLLATFLLDAVNHLVFGDPAWFEVNPGHFVIDLWAFITLTWVALHANRAWPLWVSALQAIVVVGHFAKLFEIDVARISYWAMTQLPYWVQLLILIGGTWTHAEREQRIGRYRSWRSVPATNRTA</sequence>
<comment type="caution">
    <text evidence="1">The sequence shown here is derived from an EMBL/GenBank/DDBJ whole genome shotgun (WGS) entry which is preliminary data.</text>
</comment>
<keyword evidence="2" id="KW-1185">Reference proteome</keyword>
<accession>F1ZBE0</accession>
<dbReference type="STRING" id="983920.Y88_0214"/>
<dbReference type="RefSeq" id="WP_008067282.1">
    <property type="nucleotide sequence ID" value="NZ_AQWK01000006.1"/>
</dbReference>
<protein>
    <submittedName>
        <fullName evidence="1">Uncharacterized protein</fullName>
    </submittedName>
</protein>
<dbReference type="Proteomes" id="UP000004728">
    <property type="component" value="Unassembled WGS sequence"/>
</dbReference>
<dbReference type="HOGENOM" id="CLU_139062_0_0_5"/>
<proteinExistence type="predicted"/>
<dbReference type="InParanoid" id="F1ZBE0"/>
<dbReference type="EMBL" id="AEWJ01000044">
    <property type="protein sequence ID" value="EGD58162.1"/>
    <property type="molecule type" value="Genomic_DNA"/>
</dbReference>
<evidence type="ECO:0000313" key="1">
    <source>
        <dbReference type="EMBL" id="EGD58162.1"/>
    </source>
</evidence>